<dbReference type="GO" id="GO:0004022">
    <property type="term" value="F:alcohol dehydrogenase (NAD+) activity"/>
    <property type="evidence" value="ECO:0007669"/>
    <property type="project" value="UniProtKB-EC"/>
</dbReference>
<keyword evidence="3 4" id="KW-0560">Oxidoreductase</keyword>
<organism evidence="4 5">
    <name type="scientific">Vibrio ishigakensis</name>
    <dbReference type="NCBI Taxonomy" id="1481914"/>
    <lineage>
        <taxon>Bacteria</taxon>
        <taxon>Pseudomonadati</taxon>
        <taxon>Pseudomonadota</taxon>
        <taxon>Gammaproteobacteria</taxon>
        <taxon>Vibrionales</taxon>
        <taxon>Vibrionaceae</taxon>
        <taxon>Vibrio</taxon>
    </lineage>
</organism>
<accession>A0A0B8QKX9</accession>
<name>A0A0B8QKX9_9VIBR</name>
<dbReference type="SUPFAM" id="SSF51735">
    <property type="entry name" value="NAD(P)-binding Rossmann-fold domains"/>
    <property type="match status" value="1"/>
</dbReference>
<gene>
    <name evidence="4" type="ORF">JCM19241_1482</name>
</gene>
<proteinExistence type="predicted"/>
<reference evidence="4 5" key="2">
    <citation type="submission" date="2015-01" db="EMBL/GenBank/DDBJ databases">
        <authorList>
            <consortium name="NBRP consortium"/>
            <person name="Sawabe T."/>
            <person name="Meirelles P."/>
            <person name="Feng G."/>
            <person name="Sayaka M."/>
            <person name="Hattori M."/>
            <person name="Ohkuma M."/>
        </authorList>
    </citation>
    <scope>NUCLEOTIDE SEQUENCE [LARGE SCALE GENOMIC DNA]</scope>
    <source>
        <strain evidence="5">JCM 19241</strain>
    </source>
</reference>
<dbReference type="InterPro" id="IPR036291">
    <property type="entry name" value="NAD(P)-bd_dom_sf"/>
</dbReference>
<dbReference type="AlphaFoldDB" id="A0A0B8QKX9"/>
<dbReference type="GO" id="GO:0046872">
    <property type="term" value="F:metal ion binding"/>
    <property type="evidence" value="ECO:0007669"/>
    <property type="project" value="UniProtKB-KW"/>
</dbReference>
<dbReference type="Proteomes" id="UP000031666">
    <property type="component" value="Unassembled WGS sequence"/>
</dbReference>
<keyword evidence="2" id="KW-0862">Zinc</keyword>
<evidence type="ECO:0000313" key="5">
    <source>
        <dbReference type="Proteomes" id="UP000031666"/>
    </source>
</evidence>
<dbReference type="EC" id="1.1.1.1" evidence="4"/>
<reference evidence="4 5" key="1">
    <citation type="submission" date="2015-01" db="EMBL/GenBank/DDBJ databases">
        <title>Vibrio sp. C94 JCM 19241 whole genome shotgun sequence.</title>
        <authorList>
            <person name="Sawabe T."/>
            <person name="Meirelles P."/>
            <person name="Feng G."/>
            <person name="Sayaka M."/>
            <person name="Hattori M."/>
            <person name="Ohkuma M."/>
        </authorList>
    </citation>
    <scope>NUCLEOTIDE SEQUENCE [LARGE SCALE GENOMIC DNA]</scope>
    <source>
        <strain evidence="5">JCM 19241</strain>
    </source>
</reference>
<evidence type="ECO:0000256" key="1">
    <source>
        <dbReference type="ARBA" id="ARBA00022723"/>
    </source>
</evidence>
<evidence type="ECO:0000256" key="2">
    <source>
        <dbReference type="ARBA" id="ARBA00022833"/>
    </source>
</evidence>
<dbReference type="STRING" id="1481914.JCM19241_1482"/>
<sequence length="74" mass="7863">MAPLLCAGITVYSPLKQWDVKAGDKVGVIGLGGLGHMGVKIAVAMGAEVTMITTSPEKGEDASAWRERRFGFER</sequence>
<dbReference type="Gene3D" id="3.40.50.720">
    <property type="entry name" value="NAD(P)-binding Rossmann-like Domain"/>
    <property type="match status" value="1"/>
</dbReference>
<dbReference type="PANTHER" id="PTHR42683">
    <property type="entry name" value="ALDEHYDE REDUCTASE"/>
    <property type="match status" value="1"/>
</dbReference>
<dbReference type="InterPro" id="IPR029752">
    <property type="entry name" value="D-isomer_DH_CS1"/>
</dbReference>
<comment type="caution">
    <text evidence="4">The sequence shown here is derived from an EMBL/GenBank/DDBJ whole genome shotgun (WGS) entry which is preliminary data.</text>
</comment>
<dbReference type="PROSITE" id="PS00065">
    <property type="entry name" value="D_2_HYDROXYACID_DH_1"/>
    <property type="match status" value="1"/>
</dbReference>
<evidence type="ECO:0000256" key="3">
    <source>
        <dbReference type="ARBA" id="ARBA00023002"/>
    </source>
</evidence>
<evidence type="ECO:0000313" key="4">
    <source>
        <dbReference type="EMBL" id="GAM75139.1"/>
    </source>
</evidence>
<protein>
    <submittedName>
        <fullName evidence="4">Alcohol dehydrogenase</fullName>
        <ecNumber evidence="4">1.1.1.1</ecNumber>
    </submittedName>
</protein>
<dbReference type="EMBL" id="BBSC01000003">
    <property type="protein sequence ID" value="GAM75139.1"/>
    <property type="molecule type" value="Genomic_DNA"/>
</dbReference>
<keyword evidence="1" id="KW-0479">Metal-binding</keyword>
<dbReference type="InterPro" id="IPR047109">
    <property type="entry name" value="CAD-like"/>
</dbReference>